<dbReference type="Gene3D" id="3.10.180.10">
    <property type="entry name" value="2,3-Dihydroxybiphenyl 1,2-Dioxygenase, domain 1"/>
    <property type="match status" value="1"/>
</dbReference>
<dbReference type="EMBL" id="BMIU01000034">
    <property type="protein sequence ID" value="GGF50269.1"/>
    <property type="molecule type" value="Genomic_DNA"/>
</dbReference>
<evidence type="ECO:0000259" key="1">
    <source>
        <dbReference type="PROSITE" id="PS51819"/>
    </source>
</evidence>
<dbReference type="InterPro" id="IPR037523">
    <property type="entry name" value="VOC_core"/>
</dbReference>
<proteinExistence type="predicted"/>
<protein>
    <recommendedName>
        <fullName evidence="1">VOC domain-containing protein</fullName>
    </recommendedName>
</protein>
<dbReference type="PROSITE" id="PS51819">
    <property type="entry name" value="VOC"/>
    <property type="match status" value="1"/>
</dbReference>
<sequence length="163" mass="19203">MSPLFFIFSEPYSQNNMKKSFTLLTILLFFICMSTFSQTKLNHIAVYVQDLKASAEFYGDFLALQEIEEPFKDGLHVWYSIGDSQLHLIEQQPWEIPTINKINHLCFSMEDFDGFIEKLKEHDISFEDWPGEKGKINIRPDGIRQIYIQDPNGYWIEVNDEHN</sequence>
<dbReference type="Proteomes" id="UP000647339">
    <property type="component" value="Unassembled WGS sequence"/>
</dbReference>
<dbReference type="InterPro" id="IPR029068">
    <property type="entry name" value="Glyas_Bleomycin-R_OHBP_Dase"/>
</dbReference>
<dbReference type="PANTHER" id="PTHR47802">
    <property type="entry name" value="GLYOXALASE FAMILY PROTEIN, EXPRESSED"/>
    <property type="match status" value="1"/>
</dbReference>
<accession>A0ABQ1VB71</accession>
<gene>
    <name evidence="2" type="ORF">GCM10011339_43530</name>
</gene>
<name>A0ABQ1VB71_9BACT</name>
<feature type="domain" description="VOC" evidence="1">
    <location>
        <begin position="40"/>
        <end position="161"/>
    </location>
</feature>
<reference evidence="3" key="1">
    <citation type="journal article" date="2019" name="Int. J. Syst. Evol. Microbiol.">
        <title>The Global Catalogue of Microorganisms (GCM) 10K type strain sequencing project: providing services to taxonomists for standard genome sequencing and annotation.</title>
        <authorList>
            <consortium name="The Broad Institute Genomics Platform"/>
            <consortium name="The Broad Institute Genome Sequencing Center for Infectious Disease"/>
            <person name="Wu L."/>
            <person name="Ma J."/>
        </authorList>
    </citation>
    <scope>NUCLEOTIDE SEQUENCE [LARGE SCALE GENOMIC DNA]</scope>
    <source>
        <strain evidence="3">CGMCC 1.15407</strain>
    </source>
</reference>
<dbReference type="Pfam" id="PF00903">
    <property type="entry name" value="Glyoxalase"/>
    <property type="match status" value="1"/>
</dbReference>
<dbReference type="PANTHER" id="PTHR47802:SF1">
    <property type="entry name" value="GLYOXALASE FAMILY PROTEIN, EXPRESSED"/>
    <property type="match status" value="1"/>
</dbReference>
<evidence type="ECO:0000313" key="3">
    <source>
        <dbReference type="Proteomes" id="UP000647339"/>
    </source>
</evidence>
<comment type="caution">
    <text evidence="2">The sequence shown here is derived from an EMBL/GenBank/DDBJ whole genome shotgun (WGS) entry which is preliminary data.</text>
</comment>
<dbReference type="InterPro" id="IPR004360">
    <property type="entry name" value="Glyas_Fos-R_dOase_dom"/>
</dbReference>
<dbReference type="SUPFAM" id="SSF54593">
    <property type="entry name" value="Glyoxalase/Bleomycin resistance protein/Dihydroxybiphenyl dioxygenase"/>
    <property type="match status" value="1"/>
</dbReference>
<evidence type="ECO:0000313" key="2">
    <source>
        <dbReference type="EMBL" id="GGF50269.1"/>
    </source>
</evidence>
<organism evidence="2 3">
    <name type="scientific">Echinicola rosea</name>
    <dbReference type="NCBI Taxonomy" id="1807691"/>
    <lineage>
        <taxon>Bacteria</taxon>
        <taxon>Pseudomonadati</taxon>
        <taxon>Bacteroidota</taxon>
        <taxon>Cytophagia</taxon>
        <taxon>Cytophagales</taxon>
        <taxon>Cyclobacteriaceae</taxon>
        <taxon>Echinicola</taxon>
    </lineage>
</organism>
<keyword evidence="3" id="KW-1185">Reference proteome</keyword>